<evidence type="ECO:0000313" key="3">
    <source>
        <dbReference type="Proteomes" id="UP001385499"/>
    </source>
</evidence>
<comment type="caution">
    <text evidence="2">The sequence shown here is derived from an EMBL/GenBank/DDBJ whole genome shotgun (WGS) entry which is preliminary data.</text>
</comment>
<reference evidence="2 3" key="1">
    <citation type="submission" date="2024-02" db="EMBL/GenBank/DDBJ databases">
        <title>Roseibium algae sp. nov., isolated from marine alga (Grateloupia sp.), showing potential in myo-inositol conversion.</title>
        <authorList>
            <person name="Wang Y."/>
        </authorList>
    </citation>
    <scope>NUCLEOTIDE SEQUENCE [LARGE SCALE GENOMIC DNA]</scope>
    <source>
        <strain evidence="2 3">H3510</strain>
    </source>
</reference>
<dbReference type="EMBL" id="JBAKIA010000009">
    <property type="protein sequence ID" value="MEJ8475179.1"/>
    <property type="molecule type" value="Genomic_DNA"/>
</dbReference>
<dbReference type="RefSeq" id="WP_340275109.1">
    <property type="nucleotide sequence ID" value="NZ_JBAKIA010000009.1"/>
</dbReference>
<evidence type="ECO:0000313" key="2">
    <source>
        <dbReference type="EMBL" id="MEJ8475179.1"/>
    </source>
</evidence>
<sequence>MRVLKISAIILATMSFAASPVVACEWGKTAKMKSNITVTEVTKAPAAGNPEIVIATNDQPVNMTVLPKSKIKIAQ</sequence>
<keyword evidence="1" id="KW-0732">Signal</keyword>
<evidence type="ECO:0000256" key="1">
    <source>
        <dbReference type="SAM" id="SignalP"/>
    </source>
</evidence>
<feature type="signal peptide" evidence="1">
    <location>
        <begin position="1"/>
        <end position="23"/>
    </location>
</feature>
<proteinExistence type="predicted"/>
<gene>
    <name evidence="2" type="ORF">V6575_13880</name>
</gene>
<keyword evidence="3" id="KW-1185">Reference proteome</keyword>
<accession>A0ABU8TLY2</accession>
<organism evidence="2 3">
    <name type="scientific">Roseibium algae</name>
    <dbReference type="NCBI Taxonomy" id="3123038"/>
    <lineage>
        <taxon>Bacteria</taxon>
        <taxon>Pseudomonadati</taxon>
        <taxon>Pseudomonadota</taxon>
        <taxon>Alphaproteobacteria</taxon>
        <taxon>Hyphomicrobiales</taxon>
        <taxon>Stappiaceae</taxon>
        <taxon>Roseibium</taxon>
    </lineage>
</organism>
<name>A0ABU8TLY2_9HYPH</name>
<dbReference type="Proteomes" id="UP001385499">
    <property type="component" value="Unassembled WGS sequence"/>
</dbReference>
<feature type="chain" id="PRO_5046591789" evidence="1">
    <location>
        <begin position="24"/>
        <end position="75"/>
    </location>
</feature>
<protein>
    <submittedName>
        <fullName evidence="2">Uncharacterized protein</fullName>
    </submittedName>
</protein>